<reference evidence="2" key="1">
    <citation type="submission" date="2022-08" db="EMBL/GenBank/DDBJ databases">
        <authorList>
            <person name="Gutierrez-Valencia J."/>
        </authorList>
    </citation>
    <scope>NUCLEOTIDE SEQUENCE</scope>
</reference>
<gene>
    <name evidence="2" type="ORF">LITE_LOCUS4017</name>
</gene>
<feature type="non-terminal residue" evidence="2">
    <location>
        <position position="1"/>
    </location>
</feature>
<evidence type="ECO:0000259" key="1">
    <source>
        <dbReference type="Pfam" id="PF10536"/>
    </source>
</evidence>
<feature type="domain" description="Aminotransferase-like plant mobile" evidence="1">
    <location>
        <begin position="3"/>
        <end position="46"/>
    </location>
</feature>
<proteinExistence type="predicted"/>
<evidence type="ECO:0000313" key="3">
    <source>
        <dbReference type="Proteomes" id="UP001154282"/>
    </source>
</evidence>
<name>A0AAV0HDX0_9ROSI</name>
<comment type="caution">
    <text evidence="2">The sequence shown here is derived from an EMBL/GenBank/DDBJ whole genome shotgun (WGS) entry which is preliminary data.</text>
</comment>
<dbReference type="InterPro" id="IPR019557">
    <property type="entry name" value="AminoTfrase-like_pln_mobile"/>
</dbReference>
<accession>A0AAV0HDX0</accession>
<protein>
    <recommendedName>
        <fullName evidence="1">Aminotransferase-like plant mobile domain-containing protein</fullName>
    </recommendedName>
</protein>
<dbReference type="EMBL" id="CAMGYJ010000002">
    <property type="protein sequence ID" value="CAI0383491.1"/>
    <property type="molecule type" value="Genomic_DNA"/>
</dbReference>
<dbReference type="Proteomes" id="UP001154282">
    <property type="component" value="Unassembled WGS sequence"/>
</dbReference>
<keyword evidence="3" id="KW-1185">Reference proteome</keyword>
<dbReference type="Pfam" id="PF10536">
    <property type="entry name" value="PMD"/>
    <property type="match status" value="1"/>
</dbReference>
<sequence length="101" mass="11865">GQWCTRVPLICFGTVEWHLPDRCLLQFGREQCIPLEVPDSQRAFHGRDGRQGLAIGPRSWRTSSRFGRTNNYRILSLQIKWAEWGIMTHTWIDIGKHRFIT</sequence>
<organism evidence="2 3">
    <name type="scientific">Linum tenue</name>
    <dbReference type="NCBI Taxonomy" id="586396"/>
    <lineage>
        <taxon>Eukaryota</taxon>
        <taxon>Viridiplantae</taxon>
        <taxon>Streptophyta</taxon>
        <taxon>Embryophyta</taxon>
        <taxon>Tracheophyta</taxon>
        <taxon>Spermatophyta</taxon>
        <taxon>Magnoliopsida</taxon>
        <taxon>eudicotyledons</taxon>
        <taxon>Gunneridae</taxon>
        <taxon>Pentapetalae</taxon>
        <taxon>rosids</taxon>
        <taxon>fabids</taxon>
        <taxon>Malpighiales</taxon>
        <taxon>Linaceae</taxon>
        <taxon>Linum</taxon>
    </lineage>
</organism>
<dbReference type="AlphaFoldDB" id="A0AAV0HDX0"/>
<evidence type="ECO:0000313" key="2">
    <source>
        <dbReference type="EMBL" id="CAI0383491.1"/>
    </source>
</evidence>